<dbReference type="RefSeq" id="WP_345686746.1">
    <property type="nucleotide sequence ID" value="NZ_BAABIT010000001.1"/>
</dbReference>
<dbReference type="EMBL" id="JBHSJD010000014">
    <property type="protein sequence ID" value="MFC5024472.1"/>
    <property type="molecule type" value="Genomic_DNA"/>
</dbReference>
<keyword evidence="2" id="KW-1185">Reference proteome</keyword>
<organism evidence="1 2">
    <name type="scientific">Streptomyces coeruleoprunus</name>
    <dbReference type="NCBI Taxonomy" id="285563"/>
    <lineage>
        <taxon>Bacteria</taxon>
        <taxon>Bacillati</taxon>
        <taxon>Actinomycetota</taxon>
        <taxon>Actinomycetes</taxon>
        <taxon>Kitasatosporales</taxon>
        <taxon>Streptomycetaceae</taxon>
        <taxon>Streptomyces</taxon>
    </lineage>
</organism>
<comment type="caution">
    <text evidence="1">The sequence shown here is derived from an EMBL/GenBank/DDBJ whole genome shotgun (WGS) entry which is preliminary data.</text>
</comment>
<protein>
    <submittedName>
        <fullName evidence="1">Uncharacterized protein</fullName>
    </submittedName>
</protein>
<evidence type="ECO:0000313" key="1">
    <source>
        <dbReference type="EMBL" id="MFC5024472.1"/>
    </source>
</evidence>
<accession>A0ABV9XLQ5</accession>
<name>A0ABV9XLQ5_9ACTN</name>
<evidence type="ECO:0000313" key="2">
    <source>
        <dbReference type="Proteomes" id="UP001595829"/>
    </source>
</evidence>
<reference evidence="2" key="1">
    <citation type="journal article" date="2019" name="Int. J. Syst. Evol. Microbiol.">
        <title>The Global Catalogue of Microorganisms (GCM) 10K type strain sequencing project: providing services to taxonomists for standard genome sequencing and annotation.</title>
        <authorList>
            <consortium name="The Broad Institute Genomics Platform"/>
            <consortium name="The Broad Institute Genome Sequencing Center for Infectious Disease"/>
            <person name="Wu L."/>
            <person name="Ma J."/>
        </authorList>
    </citation>
    <scope>NUCLEOTIDE SEQUENCE [LARGE SCALE GENOMIC DNA]</scope>
    <source>
        <strain evidence="2">CGMCC 4.1648</strain>
    </source>
</reference>
<proteinExistence type="predicted"/>
<dbReference type="Proteomes" id="UP001595829">
    <property type="component" value="Unassembled WGS sequence"/>
</dbReference>
<gene>
    <name evidence="1" type="ORF">ACFPM3_20290</name>
</gene>
<sequence length="81" mass="8632">MGDEPVGIALALADLRGAVNEGFAKLDGRLNVALTRSETQDREIKELKSRVSTLEAKLWKFSVAAAAMGTAGATGVWQLMQ</sequence>